<keyword evidence="5" id="KW-1185">Reference proteome</keyword>
<keyword evidence="1" id="KW-0805">Transcription regulation</keyword>
<evidence type="ECO:0000256" key="1">
    <source>
        <dbReference type="ARBA" id="ARBA00023015"/>
    </source>
</evidence>
<dbReference type="GO" id="GO:0005634">
    <property type="term" value="C:nucleus"/>
    <property type="evidence" value="ECO:0007669"/>
    <property type="project" value="TreeGrafter"/>
</dbReference>
<dbReference type="InterPro" id="IPR035500">
    <property type="entry name" value="NHR-like_dom_sf"/>
</dbReference>
<dbReference type="GO" id="GO:0006357">
    <property type="term" value="P:regulation of transcription by RNA polymerase II"/>
    <property type="evidence" value="ECO:0007669"/>
    <property type="project" value="TreeGrafter"/>
</dbReference>
<evidence type="ECO:0000256" key="3">
    <source>
        <dbReference type="ARBA" id="ARBA00023170"/>
    </source>
</evidence>
<name>A0A1I7SZM2_9PELO</name>
<dbReference type="eggNOG" id="KOG3575">
    <property type="taxonomic scope" value="Eukaryota"/>
</dbReference>
<evidence type="ECO:0000313" key="5">
    <source>
        <dbReference type="Proteomes" id="UP000095282"/>
    </source>
</evidence>
<dbReference type="PANTHER" id="PTHR46011">
    <property type="entry name" value="NUCLEAR HORMONE RECEPTOR FAMILY MEMBER NHR-86-RELATED"/>
    <property type="match status" value="1"/>
</dbReference>
<dbReference type="SMART" id="SM00430">
    <property type="entry name" value="HOLI"/>
    <property type="match status" value="1"/>
</dbReference>
<dbReference type="Pfam" id="PF00104">
    <property type="entry name" value="Hormone_recep"/>
    <property type="match status" value="1"/>
</dbReference>
<dbReference type="Proteomes" id="UP000095282">
    <property type="component" value="Unplaced"/>
</dbReference>
<accession>A0A1I7SZM2</accession>
<dbReference type="GO" id="GO:0003700">
    <property type="term" value="F:DNA-binding transcription factor activity"/>
    <property type="evidence" value="ECO:0007669"/>
    <property type="project" value="TreeGrafter"/>
</dbReference>
<organism evidence="5 6">
    <name type="scientific">Caenorhabditis tropicalis</name>
    <dbReference type="NCBI Taxonomy" id="1561998"/>
    <lineage>
        <taxon>Eukaryota</taxon>
        <taxon>Metazoa</taxon>
        <taxon>Ecdysozoa</taxon>
        <taxon>Nematoda</taxon>
        <taxon>Chromadorea</taxon>
        <taxon>Rhabditida</taxon>
        <taxon>Rhabditina</taxon>
        <taxon>Rhabditomorpha</taxon>
        <taxon>Rhabditoidea</taxon>
        <taxon>Rhabditidae</taxon>
        <taxon>Peloderinae</taxon>
        <taxon>Caenorhabditis</taxon>
    </lineage>
</organism>
<dbReference type="SUPFAM" id="SSF48508">
    <property type="entry name" value="Nuclear receptor ligand-binding domain"/>
    <property type="match status" value="1"/>
</dbReference>
<feature type="domain" description="NR LBD" evidence="4">
    <location>
        <begin position="1"/>
        <end position="246"/>
    </location>
</feature>
<evidence type="ECO:0000259" key="4">
    <source>
        <dbReference type="PROSITE" id="PS51843"/>
    </source>
</evidence>
<reference evidence="6" key="1">
    <citation type="submission" date="2016-11" db="UniProtKB">
        <authorList>
            <consortium name="WormBaseParasite"/>
        </authorList>
    </citation>
    <scope>IDENTIFICATION</scope>
</reference>
<sequence length="248" mass="28901">MIMSYEELEELRNDLHRSNGGNISEERNPRSLKFQECLNQLSKQTHLLADWIECCFDEFHTLAVDQKALLFSNFLPVFTILERTYVTSKFGKKNQLLLSSGDFVEIDKLEDFFTDEEKGICGKQMAESFQSSVKQYETLQNLLSTEHVDLFEFFTLTVLSLWDHGLVGQSEECMSLSRKINMAIAEEYSYYQTHYKKNPTKEMVMNVSVLTCLQRVSNRLREDMSLAHLFDVYTIPENVINTFVGRYS</sequence>
<keyword evidence="2" id="KW-0804">Transcription</keyword>
<dbReference type="PANTHER" id="PTHR46011:SF7">
    <property type="entry name" value="NUCLEAR HORMONE RECEPTOR FAMILY-RELATED"/>
    <property type="match status" value="1"/>
</dbReference>
<evidence type="ECO:0000256" key="2">
    <source>
        <dbReference type="ARBA" id="ARBA00023163"/>
    </source>
</evidence>
<dbReference type="Gene3D" id="1.10.565.10">
    <property type="entry name" value="Retinoid X Receptor"/>
    <property type="match status" value="1"/>
</dbReference>
<dbReference type="AlphaFoldDB" id="A0A1I7SZM2"/>
<dbReference type="WBParaSite" id="Csp11.Scaffold410.g1029.t1">
    <property type="protein sequence ID" value="Csp11.Scaffold410.g1029.t1"/>
    <property type="gene ID" value="Csp11.Scaffold410.g1029"/>
</dbReference>
<proteinExistence type="predicted"/>
<dbReference type="PROSITE" id="PS51843">
    <property type="entry name" value="NR_LBD"/>
    <property type="match status" value="1"/>
</dbReference>
<protein>
    <submittedName>
        <fullName evidence="6">NR LBD domain-containing protein</fullName>
    </submittedName>
</protein>
<keyword evidence="3" id="KW-0675">Receptor</keyword>
<evidence type="ECO:0000313" key="6">
    <source>
        <dbReference type="WBParaSite" id="Csp11.Scaffold410.g1029.t1"/>
    </source>
</evidence>
<dbReference type="STRING" id="1561998.A0A1I7SZM2"/>
<dbReference type="InterPro" id="IPR000536">
    <property type="entry name" value="Nucl_hrmn_rcpt_lig-bd"/>
</dbReference>